<dbReference type="AlphaFoldDB" id="A0A4R7VK46"/>
<dbReference type="RefSeq" id="WP_134175415.1">
    <property type="nucleotide sequence ID" value="NZ_SOCQ01000004.1"/>
</dbReference>
<accession>A0A4R7VK46</accession>
<sequence length="250" mass="27394">MSDDRFQISRRQLLGAGALIAVSSSFANAATILGGSPLPWAPDAAAPPKNIDPHNWTFFSERERVQVEALVETLIPADQLSPSGKDAGCAVYIDRQMSGPQGQGARLYLQGPFAKGLPTQGPQSAMTPAEQMRVGLAALEWHCVSAFSGRRFAELSVEERESVLHGLEGGHIDLPNDVDGKAFFDVFLSRTMEGFFADPIYGGNRDMVSWTMLGYPGARYDYLDWIDRHNETYPHPPVSISGRPDWKVKA</sequence>
<evidence type="ECO:0000313" key="2">
    <source>
        <dbReference type="EMBL" id="TDV49509.1"/>
    </source>
</evidence>
<feature type="chain" id="PRO_5020986841" evidence="1">
    <location>
        <begin position="30"/>
        <end position="250"/>
    </location>
</feature>
<dbReference type="Pfam" id="PF13618">
    <property type="entry name" value="Gluconate_2-dh3"/>
    <property type="match status" value="1"/>
</dbReference>
<keyword evidence="1" id="KW-0732">Signal</keyword>
<name>A0A4R7VK46_9PSED</name>
<evidence type="ECO:0000256" key="1">
    <source>
        <dbReference type="SAM" id="SignalP"/>
    </source>
</evidence>
<dbReference type="Proteomes" id="UP000295804">
    <property type="component" value="Unassembled WGS sequence"/>
</dbReference>
<dbReference type="InterPro" id="IPR006311">
    <property type="entry name" value="TAT_signal"/>
</dbReference>
<gene>
    <name evidence="2" type="ORF">EDF87_104155</name>
</gene>
<dbReference type="InterPro" id="IPR027056">
    <property type="entry name" value="Gluconate_2DH_su3"/>
</dbReference>
<dbReference type="PROSITE" id="PS51318">
    <property type="entry name" value="TAT"/>
    <property type="match status" value="1"/>
</dbReference>
<proteinExistence type="predicted"/>
<dbReference type="EMBL" id="SOCQ01000004">
    <property type="protein sequence ID" value="TDV49509.1"/>
    <property type="molecule type" value="Genomic_DNA"/>
</dbReference>
<evidence type="ECO:0000313" key="3">
    <source>
        <dbReference type="Proteomes" id="UP000295804"/>
    </source>
</evidence>
<organism evidence="2 3">
    <name type="scientific">Pseudomonas helmanticensis</name>
    <dbReference type="NCBI Taxonomy" id="1471381"/>
    <lineage>
        <taxon>Bacteria</taxon>
        <taxon>Pseudomonadati</taxon>
        <taxon>Pseudomonadota</taxon>
        <taxon>Gammaproteobacteria</taxon>
        <taxon>Pseudomonadales</taxon>
        <taxon>Pseudomonadaceae</taxon>
        <taxon>Pseudomonas</taxon>
    </lineage>
</organism>
<feature type="signal peptide" evidence="1">
    <location>
        <begin position="1"/>
        <end position="29"/>
    </location>
</feature>
<comment type="caution">
    <text evidence="2">The sequence shown here is derived from an EMBL/GenBank/DDBJ whole genome shotgun (WGS) entry which is preliminary data.</text>
</comment>
<protein>
    <submittedName>
        <fullName evidence="2">Gluconate 2-dehydrogenase gamma chain</fullName>
    </submittedName>
</protein>
<reference evidence="2 3" key="1">
    <citation type="submission" date="2019-03" db="EMBL/GenBank/DDBJ databases">
        <title>Genomic analyses of the natural microbiome of Caenorhabditis elegans.</title>
        <authorList>
            <person name="Samuel B."/>
        </authorList>
    </citation>
    <scope>NUCLEOTIDE SEQUENCE [LARGE SCALE GENOMIC DNA]</scope>
    <source>
        <strain evidence="2 3">BIGb0525</strain>
    </source>
</reference>